<dbReference type="AlphaFoldDB" id="A0A0D8JS02"/>
<dbReference type="InParanoid" id="A0A0D8JS02"/>
<dbReference type="EMBL" id="GG704911">
    <property type="protein sequence ID" value="KJF60100.1"/>
    <property type="molecule type" value="Genomic_DNA"/>
</dbReference>
<gene>
    <name evidence="2" type="ORF">CIMG_10837</name>
</gene>
<evidence type="ECO:0000256" key="1">
    <source>
        <dbReference type="SAM" id="MobiDB-lite"/>
    </source>
</evidence>
<dbReference type="GeneID" id="24163449"/>
<proteinExistence type="predicted"/>
<evidence type="ECO:0000313" key="2">
    <source>
        <dbReference type="EMBL" id="KJF60100.1"/>
    </source>
</evidence>
<dbReference type="KEGG" id="cim:CIMG_10837"/>
<dbReference type="VEuPathDB" id="FungiDB:CIMG_10837"/>
<organism evidence="2 3">
    <name type="scientific">Coccidioides immitis (strain RS)</name>
    <name type="common">Valley fever fungus</name>
    <dbReference type="NCBI Taxonomy" id="246410"/>
    <lineage>
        <taxon>Eukaryota</taxon>
        <taxon>Fungi</taxon>
        <taxon>Dikarya</taxon>
        <taxon>Ascomycota</taxon>
        <taxon>Pezizomycotina</taxon>
        <taxon>Eurotiomycetes</taxon>
        <taxon>Eurotiomycetidae</taxon>
        <taxon>Onygenales</taxon>
        <taxon>Onygenaceae</taxon>
        <taxon>Coccidioides</taxon>
    </lineage>
</organism>
<dbReference type="RefSeq" id="XP_012214338.1">
    <property type="nucleotide sequence ID" value="XM_012358915.1"/>
</dbReference>
<reference evidence="3" key="1">
    <citation type="journal article" date="2009" name="Genome Res.">
        <title>Comparative genomic analyses of the human fungal pathogens Coccidioides and their relatives.</title>
        <authorList>
            <person name="Sharpton T.J."/>
            <person name="Stajich J.E."/>
            <person name="Rounsley S.D."/>
            <person name="Gardner M.J."/>
            <person name="Wortman J.R."/>
            <person name="Jordar V.S."/>
            <person name="Maiti R."/>
            <person name="Kodira C.D."/>
            <person name="Neafsey D.E."/>
            <person name="Zeng Q."/>
            <person name="Hung C.-Y."/>
            <person name="McMahan C."/>
            <person name="Muszewska A."/>
            <person name="Grynberg M."/>
            <person name="Mandel M.A."/>
            <person name="Kellner E.M."/>
            <person name="Barker B.M."/>
            <person name="Galgiani J.N."/>
            <person name="Orbach M.J."/>
            <person name="Kirkland T.N."/>
            <person name="Cole G.T."/>
            <person name="Henn M.R."/>
            <person name="Birren B.W."/>
            <person name="Taylor J.W."/>
        </authorList>
    </citation>
    <scope>NUCLEOTIDE SEQUENCE [LARGE SCALE GENOMIC DNA]</scope>
    <source>
        <strain evidence="3">RS</strain>
    </source>
</reference>
<reference evidence="3" key="2">
    <citation type="journal article" date="2010" name="Genome Res.">
        <title>Population genomic sequencing of Coccidioides fungi reveals recent hybridization and transposon control.</title>
        <authorList>
            <person name="Neafsey D.E."/>
            <person name="Barker B.M."/>
            <person name="Sharpton T.J."/>
            <person name="Stajich J.E."/>
            <person name="Park D.J."/>
            <person name="Whiston E."/>
            <person name="Hung C.-Y."/>
            <person name="McMahan C."/>
            <person name="White J."/>
            <person name="Sykes S."/>
            <person name="Heiman D."/>
            <person name="Young S."/>
            <person name="Zeng Q."/>
            <person name="Abouelleil A."/>
            <person name="Aftuck L."/>
            <person name="Bessette D."/>
            <person name="Brown A."/>
            <person name="FitzGerald M."/>
            <person name="Lui A."/>
            <person name="Macdonald J.P."/>
            <person name="Priest M."/>
            <person name="Orbach M.J."/>
            <person name="Galgiani J.N."/>
            <person name="Kirkland T.N."/>
            <person name="Cole G.T."/>
            <person name="Birren B.W."/>
            <person name="Henn M.R."/>
            <person name="Taylor J.W."/>
            <person name="Rounsley S.D."/>
        </authorList>
    </citation>
    <scope>GENOME REANNOTATION</scope>
    <source>
        <strain evidence="3">RS</strain>
    </source>
</reference>
<name>A0A0D8JS02_COCIM</name>
<sequence length="165" mass="18277">MFLISDQQLDVDRAKSLTRPHGRLDGVIIQWLKKPPFLLGSLAFGVLSELDALVVKPIVIKTLLGLISALRQDTMLVNIAPRLEEDNSEIRGSRPTGPDDAPNYREFAPVRHSTRPTTLDPRGNMKSNGILAASSAVGAFQPLEANPHAISMRLPWLRRMKRPIV</sequence>
<protein>
    <submittedName>
        <fullName evidence="2">Uncharacterized protein</fullName>
    </submittedName>
</protein>
<feature type="region of interest" description="Disordered" evidence="1">
    <location>
        <begin position="87"/>
        <end position="106"/>
    </location>
</feature>
<keyword evidence="3" id="KW-1185">Reference proteome</keyword>
<evidence type="ECO:0000313" key="3">
    <source>
        <dbReference type="Proteomes" id="UP000001261"/>
    </source>
</evidence>
<dbReference type="Proteomes" id="UP000001261">
    <property type="component" value="Unassembled WGS sequence"/>
</dbReference>
<accession>A0A0D8JS02</accession>